<keyword evidence="1" id="KW-1133">Transmembrane helix</keyword>
<keyword evidence="1" id="KW-0812">Transmembrane</keyword>
<dbReference type="AlphaFoldDB" id="A0AAE3G7S2"/>
<dbReference type="SUPFAM" id="SSF52317">
    <property type="entry name" value="Class I glutamine amidotransferase-like"/>
    <property type="match status" value="1"/>
</dbReference>
<dbReference type="PANTHER" id="PTHR43130:SF2">
    <property type="entry name" value="DJ-1_PFPI DOMAIN-CONTAINING PROTEIN"/>
    <property type="match status" value="1"/>
</dbReference>
<dbReference type="GO" id="GO:0006355">
    <property type="term" value="P:regulation of DNA-templated transcription"/>
    <property type="evidence" value="ECO:0007669"/>
    <property type="project" value="TreeGrafter"/>
</dbReference>
<dbReference type="RefSeq" id="WP_253765767.1">
    <property type="nucleotide sequence ID" value="NZ_JAMTCK010000001.1"/>
</dbReference>
<dbReference type="InterPro" id="IPR002818">
    <property type="entry name" value="DJ-1/PfpI"/>
</dbReference>
<evidence type="ECO:0000259" key="2">
    <source>
        <dbReference type="Pfam" id="PF01965"/>
    </source>
</evidence>
<dbReference type="Gene3D" id="3.40.50.880">
    <property type="match status" value="1"/>
</dbReference>
<evidence type="ECO:0000313" key="3">
    <source>
        <dbReference type="EMBL" id="MCP2163276.1"/>
    </source>
</evidence>
<gene>
    <name evidence="3" type="ORF">LX83_000116</name>
</gene>
<keyword evidence="1" id="KW-0472">Membrane</keyword>
<organism evidence="3 4">
    <name type="scientific">Goodfellowiella coeruleoviolacea</name>
    <dbReference type="NCBI Taxonomy" id="334858"/>
    <lineage>
        <taxon>Bacteria</taxon>
        <taxon>Bacillati</taxon>
        <taxon>Actinomycetota</taxon>
        <taxon>Actinomycetes</taxon>
        <taxon>Pseudonocardiales</taxon>
        <taxon>Pseudonocardiaceae</taxon>
        <taxon>Goodfellowiella</taxon>
    </lineage>
</organism>
<accession>A0AAE3G7S2</accession>
<dbReference type="EMBL" id="JAMTCK010000001">
    <property type="protein sequence ID" value="MCP2163276.1"/>
    <property type="molecule type" value="Genomic_DNA"/>
</dbReference>
<proteinExistence type="predicted"/>
<reference evidence="3" key="1">
    <citation type="submission" date="2022-06" db="EMBL/GenBank/DDBJ databases">
        <title>Genomic Encyclopedia of Archaeal and Bacterial Type Strains, Phase II (KMG-II): from individual species to whole genera.</title>
        <authorList>
            <person name="Goeker M."/>
        </authorList>
    </citation>
    <scope>NUCLEOTIDE SEQUENCE</scope>
    <source>
        <strain evidence="3">DSM 43935</strain>
    </source>
</reference>
<dbReference type="PANTHER" id="PTHR43130">
    <property type="entry name" value="ARAC-FAMILY TRANSCRIPTIONAL REGULATOR"/>
    <property type="match status" value="1"/>
</dbReference>
<feature type="transmembrane region" description="Helical" evidence="1">
    <location>
        <begin position="103"/>
        <end position="122"/>
    </location>
</feature>
<name>A0AAE3G7S2_9PSEU</name>
<dbReference type="Pfam" id="PF01965">
    <property type="entry name" value="DJ-1_PfpI"/>
    <property type="match status" value="1"/>
</dbReference>
<dbReference type="InterPro" id="IPR029062">
    <property type="entry name" value="Class_I_gatase-like"/>
</dbReference>
<feature type="domain" description="DJ-1/PfpI" evidence="2">
    <location>
        <begin position="14"/>
        <end position="172"/>
    </location>
</feature>
<evidence type="ECO:0000313" key="4">
    <source>
        <dbReference type="Proteomes" id="UP001206128"/>
    </source>
</evidence>
<protein>
    <submittedName>
        <fullName evidence="3">DJ-1/PfpI family protein</fullName>
    </submittedName>
</protein>
<dbReference type="InterPro" id="IPR052158">
    <property type="entry name" value="INH-QAR"/>
</dbReference>
<dbReference type="Proteomes" id="UP001206128">
    <property type="component" value="Unassembled WGS sequence"/>
</dbReference>
<evidence type="ECO:0000256" key="1">
    <source>
        <dbReference type="SAM" id="Phobius"/>
    </source>
</evidence>
<sequence>MSETAQPIARPLEIAIVITPGFMPIDVIGFQTCFGMLRREVNIHFVWKDLNEVIGMPYFPTRATTTFEQCPRNLDILYAGAVPAKYLEDEQTLAFLSDRGSRAGWIAASCAGALLMGAAGLLRGYRATTNFHSLDQLAYYGALRTRGNVVEDRNRITAGPATGSTEIGLRLLQVFCGDEVAKLTELNLEYAPTPLFGVGTPELAGPELTRRALTQAAPLLREYDEVGRRAAARLGIEVPAN</sequence>
<keyword evidence="4" id="KW-1185">Reference proteome</keyword>
<comment type="caution">
    <text evidence="3">The sequence shown here is derived from an EMBL/GenBank/DDBJ whole genome shotgun (WGS) entry which is preliminary data.</text>
</comment>